<feature type="transmembrane region" description="Helical" evidence="7">
    <location>
        <begin position="264"/>
        <end position="286"/>
    </location>
</feature>
<dbReference type="InterPro" id="IPR000515">
    <property type="entry name" value="MetI-like"/>
</dbReference>
<evidence type="ECO:0000313" key="9">
    <source>
        <dbReference type="EMBL" id="MFD1517709.1"/>
    </source>
</evidence>
<accession>A0ABW4EUU7</accession>
<dbReference type="PANTHER" id="PTHR43386:SF1">
    <property type="entry name" value="D,D-DIPEPTIDE TRANSPORT SYSTEM PERMEASE PROTEIN DDPC-RELATED"/>
    <property type="match status" value="1"/>
</dbReference>
<protein>
    <submittedName>
        <fullName evidence="9">ABC transporter permease</fullName>
    </submittedName>
</protein>
<name>A0ABW4EUU7_9PSEU</name>
<dbReference type="PROSITE" id="PS50928">
    <property type="entry name" value="ABC_TM1"/>
    <property type="match status" value="1"/>
</dbReference>
<dbReference type="EMBL" id="JBHUCO010000009">
    <property type="protein sequence ID" value="MFD1517709.1"/>
    <property type="molecule type" value="Genomic_DNA"/>
</dbReference>
<feature type="domain" description="ABC transmembrane type-1" evidence="8">
    <location>
        <begin position="98"/>
        <end position="287"/>
    </location>
</feature>
<dbReference type="RefSeq" id="WP_344721405.1">
    <property type="nucleotide sequence ID" value="NZ_BAAAUS010000007.1"/>
</dbReference>
<evidence type="ECO:0000259" key="8">
    <source>
        <dbReference type="PROSITE" id="PS50928"/>
    </source>
</evidence>
<feature type="transmembrane region" description="Helical" evidence="7">
    <location>
        <begin position="35"/>
        <end position="57"/>
    </location>
</feature>
<evidence type="ECO:0000256" key="4">
    <source>
        <dbReference type="ARBA" id="ARBA00022692"/>
    </source>
</evidence>
<feature type="transmembrane region" description="Helical" evidence="7">
    <location>
        <begin position="102"/>
        <end position="126"/>
    </location>
</feature>
<sequence length="300" mass="31531">MSIPGVASPAAVTGIPPAARSPMRAFGRRLLRSKVNLACLAFVLLIVVCAILAPVLAPYDPNLQHLASRYLPPFSSSQFILGTDDLGRDVLSRALYASRVSVTAPLISVGVALAAGVSFGLVAGFAGGRVDWLLSRLADAFNSIPALVLALAVIAVLGPGLVNAMLAIGLASAPRLFRVVRGASLAVREETYIEASIVVGCSRLRTVLVHVLPNVRSPLLVQTSLLMSLSLLAEAALSFLGLGIQPPAPSWGAMLRTAFEQQFLGPWLVVVPGLLIMLMVLSFNLLGDGIRDAIGRERRS</sequence>
<keyword evidence="6 7" id="KW-0472">Membrane</keyword>
<evidence type="ECO:0000256" key="5">
    <source>
        <dbReference type="ARBA" id="ARBA00022989"/>
    </source>
</evidence>
<dbReference type="PANTHER" id="PTHR43386">
    <property type="entry name" value="OLIGOPEPTIDE TRANSPORT SYSTEM PERMEASE PROTEIN APPC"/>
    <property type="match status" value="1"/>
</dbReference>
<feature type="transmembrane region" description="Helical" evidence="7">
    <location>
        <begin position="147"/>
        <end position="171"/>
    </location>
</feature>
<dbReference type="InterPro" id="IPR025966">
    <property type="entry name" value="OppC_N"/>
</dbReference>
<dbReference type="Pfam" id="PF00528">
    <property type="entry name" value="BPD_transp_1"/>
    <property type="match status" value="1"/>
</dbReference>
<evidence type="ECO:0000256" key="3">
    <source>
        <dbReference type="ARBA" id="ARBA00022475"/>
    </source>
</evidence>
<dbReference type="Pfam" id="PF12911">
    <property type="entry name" value="OppC_N"/>
    <property type="match status" value="1"/>
</dbReference>
<keyword evidence="2 7" id="KW-0813">Transport</keyword>
<reference evidence="10" key="1">
    <citation type="journal article" date="2019" name="Int. J. Syst. Evol. Microbiol.">
        <title>The Global Catalogue of Microorganisms (GCM) 10K type strain sequencing project: providing services to taxonomists for standard genome sequencing and annotation.</title>
        <authorList>
            <consortium name="The Broad Institute Genomics Platform"/>
            <consortium name="The Broad Institute Genome Sequencing Center for Infectious Disease"/>
            <person name="Wu L."/>
            <person name="Ma J."/>
        </authorList>
    </citation>
    <scope>NUCLEOTIDE SEQUENCE [LARGE SCALE GENOMIC DNA]</scope>
    <source>
        <strain evidence="10">CCM 7043</strain>
    </source>
</reference>
<dbReference type="CDD" id="cd06261">
    <property type="entry name" value="TM_PBP2"/>
    <property type="match status" value="1"/>
</dbReference>
<keyword evidence="5 7" id="KW-1133">Transmembrane helix</keyword>
<proteinExistence type="inferred from homology"/>
<keyword evidence="10" id="KW-1185">Reference proteome</keyword>
<evidence type="ECO:0000256" key="6">
    <source>
        <dbReference type="ARBA" id="ARBA00023136"/>
    </source>
</evidence>
<gene>
    <name evidence="9" type="ORF">ACFSJD_09435</name>
</gene>
<evidence type="ECO:0000313" key="10">
    <source>
        <dbReference type="Proteomes" id="UP001597114"/>
    </source>
</evidence>
<dbReference type="InterPro" id="IPR035906">
    <property type="entry name" value="MetI-like_sf"/>
</dbReference>
<keyword evidence="3" id="KW-1003">Cell membrane</keyword>
<evidence type="ECO:0000256" key="7">
    <source>
        <dbReference type="RuleBase" id="RU363032"/>
    </source>
</evidence>
<dbReference type="Proteomes" id="UP001597114">
    <property type="component" value="Unassembled WGS sequence"/>
</dbReference>
<comment type="subcellular location">
    <subcellularLocation>
        <location evidence="1 7">Cell membrane</location>
        <topology evidence="1 7">Multi-pass membrane protein</topology>
    </subcellularLocation>
</comment>
<organism evidence="9 10">
    <name type="scientific">Pseudonocardia yunnanensis</name>
    <dbReference type="NCBI Taxonomy" id="58107"/>
    <lineage>
        <taxon>Bacteria</taxon>
        <taxon>Bacillati</taxon>
        <taxon>Actinomycetota</taxon>
        <taxon>Actinomycetes</taxon>
        <taxon>Pseudonocardiales</taxon>
        <taxon>Pseudonocardiaceae</taxon>
        <taxon>Pseudonocardia</taxon>
    </lineage>
</organism>
<comment type="caution">
    <text evidence="9">The sequence shown here is derived from an EMBL/GenBank/DDBJ whole genome shotgun (WGS) entry which is preliminary data.</text>
</comment>
<dbReference type="SUPFAM" id="SSF161098">
    <property type="entry name" value="MetI-like"/>
    <property type="match status" value="1"/>
</dbReference>
<evidence type="ECO:0000256" key="1">
    <source>
        <dbReference type="ARBA" id="ARBA00004651"/>
    </source>
</evidence>
<comment type="similarity">
    <text evidence="7">Belongs to the binding-protein-dependent transport system permease family.</text>
</comment>
<dbReference type="Gene3D" id="1.10.3720.10">
    <property type="entry name" value="MetI-like"/>
    <property type="match status" value="1"/>
</dbReference>
<keyword evidence="4 7" id="KW-0812">Transmembrane</keyword>
<evidence type="ECO:0000256" key="2">
    <source>
        <dbReference type="ARBA" id="ARBA00022448"/>
    </source>
</evidence>
<dbReference type="InterPro" id="IPR050366">
    <property type="entry name" value="BP-dependent_transpt_permease"/>
</dbReference>